<evidence type="ECO:0000313" key="1">
    <source>
        <dbReference type="EMBL" id="VDP01861.1"/>
    </source>
</evidence>
<organism evidence="3">
    <name type="scientific">Soboliphyme baturini</name>
    <dbReference type="NCBI Taxonomy" id="241478"/>
    <lineage>
        <taxon>Eukaryota</taxon>
        <taxon>Metazoa</taxon>
        <taxon>Ecdysozoa</taxon>
        <taxon>Nematoda</taxon>
        <taxon>Enoplea</taxon>
        <taxon>Dorylaimia</taxon>
        <taxon>Dioctophymatida</taxon>
        <taxon>Dioctophymatoidea</taxon>
        <taxon>Soboliphymatidae</taxon>
        <taxon>Soboliphyme</taxon>
    </lineage>
</organism>
<reference evidence="3" key="1">
    <citation type="submission" date="2016-06" db="UniProtKB">
        <authorList>
            <consortium name="WormBaseParasite"/>
        </authorList>
    </citation>
    <scope>IDENTIFICATION</scope>
</reference>
<keyword evidence="2" id="KW-1185">Reference proteome</keyword>
<evidence type="ECO:0000313" key="3">
    <source>
        <dbReference type="WBParaSite" id="SBAD_0000379801-mRNA-1"/>
    </source>
</evidence>
<name>A0A183IJ38_9BILA</name>
<sequence length="113" mass="12536">MFRNSAVNCNSIEDMDLTYWTEAGSCTMNGVSFPLGHTRRITPCVSCTCTSYGVQSFYDKSLLSRPLLQPECQAIRVVDCRSLLSDYELSDILLDAACSIQCSHALRSKQSLP</sequence>
<proteinExistence type="predicted"/>
<evidence type="ECO:0000313" key="2">
    <source>
        <dbReference type="Proteomes" id="UP000270296"/>
    </source>
</evidence>
<dbReference type="OrthoDB" id="823504at2759"/>
<reference evidence="1 2" key="2">
    <citation type="submission" date="2018-11" db="EMBL/GenBank/DDBJ databases">
        <authorList>
            <consortium name="Pathogen Informatics"/>
        </authorList>
    </citation>
    <scope>NUCLEOTIDE SEQUENCE [LARGE SCALE GENOMIC DNA]</scope>
</reference>
<dbReference type="AlphaFoldDB" id="A0A183IJ38"/>
<dbReference type="WBParaSite" id="SBAD_0000379801-mRNA-1">
    <property type="protein sequence ID" value="SBAD_0000379801-mRNA-1"/>
    <property type="gene ID" value="SBAD_0000379801"/>
</dbReference>
<protein>
    <submittedName>
        <fullName evidence="1 3">Uncharacterized protein</fullName>
    </submittedName>
</protein>
<dbReference type="Proteomes" id="UP000270296">
    <property type="component" value="Unassembled WGS sequence"/>
</dbReference>
<gene>
    <name evidence="1" type="ORF">SBAD_LOCUS3634</name>
</gene>
<accession>A0A183IJ38</accession>
<dbReference type="EMBL" id="UZAM01007857">
    <property type="protein sequence ID" value="VDP01861.1"/>
    <property type="molecule type" value="Genomic_DNA"/>
</dbReference>